<dbReference type="PANTHER" id="PTHR14742:SF0">
    <property type="entry name" value="RIBONUCLEASE P PROTEIN SUBUNIT P21"/>
    <property type="match status" value="1"/>
</dbReference>
<dbReference type="GO" id="GO:0046872">
    <property type="term" value="F:metal ion binding"/>
    <property type="evidence" value="ECO:0007669"/>
    <property type="project" value="UniProtKB-KW"/>
</dbReference>
<dbReference type="OrthoDB" id="128536at2759"/>
<evidence type="ECO:0000256" key="3">
    <source>
        <dbReference type="ARBA" id="ARBA00022833"/>
    </source>
</evidence>
<gene>
    <name evidence="6" type="ORF">LARI1_G000270</name>
</gene>
<sequence length="205" mass="22783">MSKAKAAKGTVNVPNKILHSRVSYLYQAASYLAAQQPHSESGPTRYERDTSKTPSNHPKSIETNGAEHSSSTTFSEAAAYRPASRRMISDLRSVTLKGQMRISPAMKHSTCKKCDTLLVDGSTCTNEVENKSKEGKKPWADVPILDCLVSSKIERPHCWPLMEEETLQKHRERSSWNHLREGFPASASASNSITLINFTKTHDIP</sequence>
<feature type="compositionally biased region" description="Polar residues" evidence="5">
    <location>
        <begin position="52"/>
        <end position="75"/>
    </location>
</feature>
<protein>
    <submittedName>
        <fullName evidence="6">Uncharacterized protein</fullName>
    </submittedName>
</protein>
<name>A0A8T9BQ18_9HELO</name>
<dbReference type="GO" id="GO:0005655">
    <property type="term" value="C:nucleolar ribonuclease P complex"/>
    <property type="evidence" value="ECO:0007669"/>
    <property type="project" value="TreeGrafter"/>
</dbReference>
<dbReference type="EMBL" id="QGMF01000004">
    <property type="protein sequence ID" value="TVY21895.1"/>
    <property type="molecule type" value="Genomic_DNA"/>
</dbReference>
<evidence type="ECO:0000256" key="1">
    <source>
        <dbReference type="ARBA" id="ARBA00022694"/>
    </source>
</evidence>
<evidence type="ECO:0000313" key="7">
    <source>
        <dbReference type="Proteomes" id="UP000469559"/>
    </source>
</evidence>
<keyword evidence="3" id="KW-0862">Zinc</keyword>
<keyword evidence="7" id="KW-1185">Reference proteome</keyword>
<dbReference type="GO" id="GO:0008033">
    <property type="term" value="P:tRNA processing"/>
    <property type="evidence" value="ECO:0007669"/>
    <property type="project" value="UniProtKB-KW"/>
</dbReference>
<evidence type="ECO:0000313" key="6">
    <source>
        <dbReference type="EMBL" id="TVY21895.1"/>
    </source>
</evidence>
<evidence type="ECO:0000256" key="2">
    <source>
        <dbReference type="ARBA" id="ARBA00022723"/>
    </source>
</evidence>
<feature type="region of interest" description="Disordered" evidence="5">
    <location>
        <begin position="35"/>
        <end position="78"/>
    </location>
</feature>
<organism evidence="6 7">
    <name type="scientific">Lachnellula arida</name>
    <dbReference type="NCBI Taxonomy" id="1316785"/>
    <lineage>
        <taxon>Eukaryota</taxon>
        <taxon>Fungi</taxon>
        <taxon>Dikarya</taxon>
        <taxon>Ascomycota</taxon>
        <taxon>Pezizomycotina</taxon>
        <taxon>Leotiomycetes</taxon>
        <taxon>Helotiales</taxon>
        <taxon>Lachnaceae</taxon>
        <taxon>Lachnellula</taxon>
    </lineage>
</organism>
<dbReference type="AlphaFoldDB" id="A0A8T9BQ18"/>
<reference evidence="6 7" key="1">
    <citation type="submission" date="2018-05" db="EMBL/GenBank/DDBJ databases">
        <title>Whole genome sequencing for identification of molecular markers to develop diagnostic detection tools for the regulated plant pathogen Lachnellula willkommii.</title>
        <authorList>
            <person name="Giroux E."/>
            <person name="Bilodeau G."/>
        </authorList>
    </citation>
    <scope>NUCLEOTIDE SEQUENCE [LARGE SCALE GENOMIC DNA]</scope>
    <source>
        <strain evidence="6 7">CBS 203.66</strain>
    </source>
</reference>
<dbReference type="Gene3D" id="6.20.50.20">
    <property type="match status" value="1"/>
</dbReference>
<comment type="caution">
    <text evidence="6">The sequence shown here is derived from an EMBL/GenBank/DDBJ whole genome shotgun (WGS) entry which is preliminary data.</text>
</comment>
<evidence type="ECO:0000256" key="5">
    <source>
        <dbReference type="SAM" id="MobiDB-lite"/>
    </source>
</evidence>
<comment type="similarity">
    <text evidence="4">Belongs to the eukaryotic/archaeal RNase P protein component 4 family.</text>
</comment>
<keyword evidence="1" id="KW-0819">tRNA processing</keyword>
<dbReference type="InterPro" id="IPR007175">
    <property type="entry name" value="Rpr2/Snm1/Rpp21"/>
</dbReference>
<dbReference type="PANTHER" id="PTHR14742">
    <property type="entry name" value="RIBONUCLEASE P SUBUNIT P21"/>
    <property type="match status" value="1"/>
</dbReference>
<accession>A0A8T9BQ18</accession>
<dbReference type="Pfam" id="PF04032">
    <property type="entry name" value="Rpr2"/>
    <property type="match status" value="1"/>
</dbReference>
<evidence type="ECO:0000256" key="4">
    <source>
        <dbReference type="ARBA" id="ARBA00038402"/>
    </source>
</evidence>
<keyword evidence="2" id="KW-0479">Metal-binding</keyword>
<dbReference type="Proteomes" id="UP000469559">
    <property type="component" value="Unassembled WGS sequence"/>
</dbReference>
<proteinExistence type="inferred from homology"/>